<evidence type="ECO:0000256" key="5">
    <source>
        <dbReference type="ARBA" id="ARBA00023136"/>
    </source>
</evidence>
<comment type="subcellular location">
    <subcellularLocation>
        <location evidence="1">Membrane</location>
        <topology evidence="1">Multi-pass membrane protein</topology>
    </subcellularLocation>
</comment>
<dbReference type="AlphaFoldDB" id="A0A932HYP9"/>
<dbReference type="SUPFAM" id="SSF103481">
    <property type="entry name" value="Multidrug resistance efflux transporter EmrE"/>
    <property type="match status" value="1"/>
</dbReference>
<evidence type="ECO:0000259" key="7">
    <source>
        <dbReference type="Pfam" id="PF00892"/>
    </source>
</evidence>
<dbReference type="PANTHER" id="PTHR32322">
    <property type="entry name" value="INNER MEMBRANE TRANSPORTER"/>
    <property type="match status" value="1"/>
</dbReference>
<organism evidence="8 9">
    <name type="scientific">Tectimicrobiota bacterium</name>
    <dbReference type="NCBI Taxonomy" id="2528274"/>
    <lineage>
        <taxon>Bacteria</taxon>
        <taxon>Pseudomonadati</taxon>
        <taxon>Nitrospinota/Tectimicrobiota group</taxon>
        <taxon>Candidatus Tectimicrobiota</taxon>
    </lineage>
</organism>
<dbReference type="PANTHER" id="PTHR32322:SF2">
    <property type="entry name" value="EAMA DOMAIN-CONTAINING PROTEIN"/>
    <property type="match status" value="1"/>
</dbReference>
<evidence type="ECO:0000256" key="3">
    <source>
        <dbReference type="ARBA" id="ARBA00022692"/>
    </source>
</evidence>
<feature type="transmembrane region" description="Helical" evidence="6">
    <location>
        <begin position="147"/>
        <end position="164"/>
    </location>
</feature>
<evidence type="ECO:0000256" key="6">
    <source>
        <dbReference type="SAM" id="Phobius"/>
    </source>
</evidence>
<keyword evidence="4 6" id="KW-1133">Transmembrane helix</keyword>
<dbReference type="Proteomes" id="UP000782312">
    <property type="component" value="Unassembled WGS sequence"/>
</dbReference>
<reference evidence="8" key="1">
    <citation type="submission" date="2020-07" db="EMBL/GenBank/DDBJ databases">
        <title>Huge and variable diversity of episymbiotic CPR bacteria and DPANN archaea in groundwater ecosystems.</title>
        <authorList>
            <person name="He C.Y."/>
            <person name="Keren R."/>
            <person name="Whittaker M."/>
            <person name="Farag I.F."/>
            <person name="Doudna J."/>
            <person name="Cate J.H.D."/>
            <person name="Banfield J.F."/>
        </authorList>
    </citation>
    <scope>NUCLEOTIDE SEQUENCE</scope>
    <source>
        <strain evidence="8">NC_groundwater_763_Ag_S-0.2um_68_21</strain>
    </source>
</reference>
<proteinExistence type="inferred from homology"/>
<dbReference type="Gene3D" id="1.10.3730.20">
    <property type="match status" value="1"/>
</dbReference>
<protein>
    <submittedName>
        <fullName evidence="8">DMT family transporter</fullName>
    </submittedName>
</protein>
<feature type="domain" description="EamA" evidence="7">
    <location>
        <begin position="146"/>
        <end position="277"/>
    </location>
</feature>
<feature type="transmembrane region" description="Helical" evidence="6">
    <location>
        <begin position="6"/>
        <end position="22"/>
    </location>
</feature>
<evidence type="ECO:0000313" key="8">
    <source>
        <dbReference type="EMBL" id="MBI3128056.1"/>
    </source>
</evidence>
<feature type="transmembrane region" description="Helical" evidence="6">
    <location>
        <begin position="59"/>
        <end position="82"/>
    </location>
</feature>
<dbReference type="EMBL" id="JACPUR010000023">
    <property type="protein sequence ID" value="MBI3128056.1"/>
    <property type="molecule type" value="Genomic_DNA"/>
</dbReference>
<feature type="transmembrane region" description="Helical" evidence="6">
    <location>
        <begin position="89"/>
        <end position="111"/>
    </location>
</feature>
<dbReference type="InterPro" id="IPR000620">
    <property type="entry name" value="EamA_dom"/>
</dbReference>
<keyword evidence="5 6" id="KW-0472">Membrane</keyword>
<dbReference type="InterPro" id="IPR050638">
    <property type="entry name" value="AA-Vitamin_Transporters"/>
</dbReference>
<comment type="caution">
    <text evidence="8">The sequence shown here is derived from an EMBL/GenBank/DDBJ whole genome shotgun (WGS) entry which is preliminary data.</text>
</comment>
<feature type="transmembrane region" description="Helical" evidence="6">
    <location>
        <begin position="34"/>
        <end position="53"/>
    </location>
</feature>
<dbReference type="Pfam" id="PF00892">
    <property type="entry name" value="EamA"/>
    <property type="match status" value="1"/>
</dbReference>
<evidence type="ECO:0000256" key="2">
    <source>
        <dbReference type="ARBA" id="ARBA00007362"/>
    </source>
</evidence>
<evidence type="ECO:0000256" key="1">
    <source>
        <dbReference type="ARBA" id="ARBA00004141"/>
    </source>
</evidence>
<evidence type="ECO:0000313" key="9">
    <source>
        <dbReference type="Proteomes" id="UP000782312"/>
    </source>
</evidence>
<keyword evidence="3 6" id="KW-0812">Transmembrane</keyword>
<feature type="transmembrane region" description="Helical" evidence="6">
    <location>
        <begin position="207"/>
        <end position="228"/>
    </location>
</feature>
<feature type="transmembrane region" description="Helical" evidence="6">
    <location>
        <begin position="176"/>
        <end position="195"/>
    </location>
</feature>
<name>A0A932HYP9_UNCTE</name>
<accession>A0A932HYP9</accession>
<sequence>MPPEVLFALVSLGLLGVSDFLYKWGQRWELRAAPFMLIQNAAYVPSALALAGWRGDLAWAPGLLFGLGNGLLAFTAFLFLLLAMRRGEAVALVPIVRLNFAVTAALTVALLGESFTWAKGGALALAALAVLAGGSGMAAAGGDRRSLLLALSAMCLFGLIGLFYKLALRHGAPPAAITAAQGMGVTLAAVPFALWRRDPLPRRGPPLWLPLLCGVLTSSSYVALAVAFTHGEAVVVAPIAQLSFVLTGLLAVLFLGERLTPRKAAGVLFAALAVALFARG</sequence>
<comment type="similarity">
    <text evidence="2">Belongs to the EamA transporter family.</text>
</comment>
<evidence type="ECO:0000256" key="4">
    <source>
        <dbReference type="ARBA" id="ARBA00022989"/>
    </source>
</evidence>
<gene>
    <name evidence="8" type="ORF">HYZ11_10670</name>
</gene>
<dbReference type="GO" id="GO:0016020">
    <property type="term" value="C:membrane"/>
    <property type="evidence" value="ECO:0007669"/>
    <property type="project" value="UniProtKB-SubCell"/>
</dbReference>
<dbReference type="InterPro" id="IPR037185">
    <property type="entry name" value="EmrE-like"/>
</dbReference>
<feature type="transmembrane region" description="Helical" evidence="6">
    <location>
        <begin position="234"/>
        <end position="256"/>
    </location>
</feature>
<feature type="transmembrane region" description="Helical" evidence="6">
    <location>
        <begin position="117"/>
        <end position="140"/>
    </location>
</feature>